<organism evidence="4 5">
    <name type="scientific">Carpinus fangiana</name>
    <dbReference type="NCBI Taxonomy" id="176857"/>
    <lineage>
        <taxon>Eukaryota</taxon>
        <taxon>Viridiplantae</taxon>
        <taxon>Streptophyta</taxon>
        <taxon>Embryophyta</taxon>
        <taxon>Tracheophyta</taxon>
        <taxon>Spermatophyta</taxon>
        <taxon>Magnoliopsida</taxon>
        <taxon>eudicotyledons</taxon>
        <taxon>Gunneridae</taxon>
        <taxon>Pentapetalae</taxon>
        <taxon>rosids</taxon>
        <taxon>fabids</taxon>
        <taxon>Fagales</taxon>
        <taxon>Betulaceae</taxon>
        <taxon>Carpinus</taxon>
    </lineage>
</organism>
<dbReference type="SUPFAM" id="SSF53474">
    <property type="entry name" value="alpha/beta-Hydrolases"/>
    <property type="match status" value="1"/>
</dbReference>
<feature type="chain" id="PRO_5024361724" description="Phospholipase/carboxylesterase/thioesterase domain-containing protein" evidence="3">
    <location>
        <begin position="17"/>
        <end position="228"/>
    </location>
</feature>
<evidence type="ECO:0000313" key="5">
    <source>
        <dbReference type="Proteomes" id="UP000327013"/>
    </source>
</evidence>
<evidence type="ECO:0000313" key="4">
    <source>
        <dbReference type="EMBL" id="KAB8339100.1"/>
    </source>
</evidence>
<dbReference type="SMART" id="SM01110">
    <property type="entry name" value="Cutinase"/>
    <property type="match status" value="1"/>
</dbReference>
<keyword evidence="3" id="KW-0732">Signal</keyword>
<evidence type="ECO:0000256" key="1">
    <source>
        <dbReference type="ARBA" id="ARBA00022801"/>
    </source>
</evidence>
<name>A0A5N6KRF3_9ROSI</name>
<keyword evidence="1" id="KW-0378">Hydrolase</keyword>
<sequence length="228" mass="23836">MLGAPLIAALATVALAAPVIPRQASCVSGVHIIVARGSNEDPGEGAPGVVATLIKNAIPGSDSVAVDYPASIISTSDPLYPKSVSDGITDTINKIHDYVDTCGASSRIVLIGYSQGGNVMTDVLAGGVFKPDPIDPSYGQYITGVVVFGDPSFTYPESFDLGTSTSDGLFSRNEDGDSEALLNTYSNVIESYCDDGDPFCASGDDEDVHHHYFDKYSQQAADFIVSIN</sequence>
<dbReference type="EMBL" id="VIBQ01000010">
    <property type="protein sequence ID" value="KAB8339100.1"/>
    <property type="molecule type" value="Genomic_DNA"/>
</dbReference>
<proteinExistence type="predicted"/>
<reference evidence="4 5" key="1">
    <citation type="submission" date="2019-06" db="EMBL/GenBank/DDBJ databases">
        <title>A chromosomal-level reference genome of Carpinus fangiana (Coryloideae, Betulaceae).</title>
        <authorList>
            <person name="Yang X."/>
            <person name="Wang Z."/>
            <person name="Zhang L."/>
            <person name="Hao G."/>
            <person name="Liu J."/>
            <person name="Yang Y."/>
        </authorList>
    </citation>
    <scope>NUCLEOTIDE SEQUENCE [LARGE SCALE GENOMIC DNA]</scope>
    <source>
        <strain evidence="4">Cfa_2016G</strain>
        <tissue evidence="4">Leaf</tissue>
    </source>
</reference>
<dbReference type="GO" id="GO:0016787">
    <property type="term" value="F:hydrolase activity"/>
    <property type="evidence" value="ECO:0007669"/>
    <property type="project" value="UniProtKB-KW"/>
</dbReference>
<evidence type="ECO:0008006" key="6">
    <source>
        <dbReference type="Google" id="ProtNLM"/>
    </source>
</evidence>
<dbReference type="Proteomes" id="UP000327013">
    <property type="component" value="Unassembled WGS sequence"/>
</dbReference>
<dbReference type="InterPro" id="IPR000675">
    <property type="entry name" value="Cutinase/axe"/>
</dbReference>
<evidence type="ECO:0000256" key="3">
    <source>
        <dbReference type="SAM" id="SignalP"/>
    </source>
</evidence>
<dbReference type="AlphaFoldDB" id="A0A5N6KRF3"/>
<evidence type="ECO:0000256" key="2">
    <source>
        <dbReference type="ARBA" id="ARBA00023157"/>
    </source>
</evidence>
<dbReference type="Gene3D" id="3.40.50.1820">
    <property type="entry name" value="alpha/beta hydrolase"/>
    <property type="match status" value="1"/>
</dbReference>
<keyword evidence="5" id="KW-1185">Reference proteome</keyword>
<accession>A0A5N6KRF3</accession>
<feature type="signal peptide" evidence="3">
    <location>
        <begin position="1"/>
        <end position="16"/>
    </location>
</feature>
<dbReference type="PANTHER" id="PTHR33630">
    <property type="entry name" value="CUTINASE RV1984C-RELATED-RELATED"/>
    <property type="match status" value="1"/>
</dbReference>
<comment type="caution">
    <text evidence="4">The sequence shown here is derived from an EMBL/GenBank/DDBJ whole genome shotgun (WGS) entry which is preliminary data.</text>
</comment>
<keyword evidence="2" id="KW-1015">Disulfide bond</keyword>
<dbReference type="PANTHER" id="PTHR33630:SF9">
    <property type="entry name" value="CUTINASE 4"/>
    <property type="match status" value="1"/>
</dbReference>
<dbReference type="InterPro" id="IPR029058">
    <property type="entry name" value="AB_hydrolase_fold"/>
</dbReference>
<dbReference type="OrthoDB" id="2586582at2759"/>
<gene>
    <name evidence="4" type="ORF">FH972_022036</name>
</gene>
<dbReference type="Pfam" id="PF01083">
    <property type="entry name" value="Cutinase"/>
    <property type="match status" value="1"/>
</dbReference>
<protein>
    <recommendedName>
        <fullName evidence="6">Phospholipase/carboxylesterase/thioesterase domain-containing protein</fullName>
    </recommendedName>
</protein>